<proteinExistence type="predicted"/>
<name>A0ABU3KNP4_9BURK</name>
<evidence type="ECO:0000313" key="1">
    <source>
        <dbReference type="EMBL" id="MDT7518968.1"/>
    </source>
</evidence>
<keyword evidence="2" id="KW-1185">Reference proteome</keyword>
<dbReference type="Proteomes" id="UP001321700">
    <property type="component" value="Unassembled WGS sequence"/>
</dbReference>
<dbReference type="EMBL" id="JAVBIK010000001">
    <property type="protein sequence ID" value="MDT7518968.1"/>
    <property type="molecule type" value="Genomic_DNA"/>
</dbReference>
<dbReference type="RefSeq" id="WP_313874682.1">
    <property type="nucleotide sequence ID" value="NZ_JAVBIK010000001.1"/>
</dbReference>
<evidence type="ECO:0000313" key="2">
    <source>
        <dbReference type="Proteomes" id="UP001321700"/>
    </source>
</evidence>
<comment type="caution">
    <text evidence="1">The sequence shown here is derived from an EMBL/GenBank/DDBJ whole genome shotgun (WGS) entry which is preliminary data.</text>
</comment>
<accession>A0ABU3KNP4</accession>
<gene>
    <name evidence="1" type="ORF">RAE19_09635</name>
</gene>
<dbReference type="Pfam" id="PF11828">
    <property type="entry name" value="DUF3348"/>
    <property type="match status" value="1"/>
</dbReference>
<reference evidence="1 2" key="1">
    <citation type="submission" date="2023-08" db="EMBL/GenBank/DDBJ databases">
        <title>Rhodoferax potami sp. nov. and Rhodoferax mekongensis sp. nov., isolated from the Mekong River in Thailand.</title>
        <authorList>
            <person name="Kitikhun S."/>
            <person name="Charoenyingcharoen P."/>
            <person name="Siriarchawattana P."/>
            <person name="Likhitrattanapisal S."/>
            <person name="Nilsakha T."/>
            <person name="Chanpet A."/>
            <person name="Rattanawaree P."/>
            <person name="Ingsriswang S."/>
        </authorList>
    </citation>
    <scope>NUCLEOTIDE SEQUENCE [LARGE SCALE GENOMIC DNA]</scope>
    <source>
        <strain evidence="1 2">TBRC 17660</strain>
    </source>
</reference>
<organism evidence="1 2">
    <name type="scientific">Rhodoferax potami</name>
    <dbReference type="NCBI Taxonomy" id="3068338"/>
    <lineage>
        <taxon>Bacteria</taxon>
        <taxon>Pseudomonadati</taxon>
        <taxon>Pseudomonadota</taxon>
        <taxon>Betaproteobacteria</taxon>
        <taxon>Burkholderiales</taxon>
        <taxon>Comamonadaceae</taxon>
        <taxon>Rhodoferax</taxon>
    </lineage>
</organism>
<sequence length="227" mass="25651">MQGRSSPSGLVGLLETWAAVDTRAPRQDWAEHWSAWLGPLDAIALSTALPEIRNAGMAAPEAGKKQALDVGELLQQLQDDLTRSVRLIPAPQRPSLRSVPMPQAVTEPVVEEDYGSYRQRYLDIQRRFELRIDPLRQHCRQVLSQASPRLRQLAQLDAALETMLMPRTQALLATLAVLLERRFHRYRQDESLPMADFEQDFQAALVAELHFRLEPVTGLVEAWRTGA</sequence>
<dbReference type="InterPro" id="IPR021783">
    <property type="entry name" value="DUF3348"/>
</dbReference>
<protein>
    <submittedName>
        <fullName evidence="1">DUF3348 family protein</fullName>
    </submittedName>
</protein>